<dbReference type="AlphaFoldDB" id="A0A1G9I5N5"/>
<dbReference type="EMBL" id="FNGP01000001">
    <property type="protein sequence ID" value="SDL20541.1"/>
    <property type="molecule type" value="Genomic_DNA"/>
</dbReference>
<dbReference type="RefSeq" id="WP_093248984.1">
    <property type="nucleotide sequence ID" value="NZ_FNGP01000001.1"/>
</dbReference>
<organism evidence="1 2">
    <name type="scientific">Tessaracoccus oleiagri</name>
    <dbReference type="NCBI Taxonomy" id="686624"/>
    <lineage>
        <taxon>Bacteria</taxon>
        <taxon>Bacillati</taxon>
        <taxon>Actinomycetota</taxon>
        <taxon>Actinomycetes</taxon>
        <taxon>Propionibacteriales</taxon>
        <taxon>Propionibacteriaceae</taxon>
        <taxon>Tessaracoccus</taxon>
    </lineage>
</organism>
<accession>A0A1G9I5N5</accession>
<dbReference type="SUPFAM" id="SSF140453">
    <property type="entry name" value="EsxAB dimer-like"/>
    <property type="match status" value="1"/>
</dbReference>
<keyword evidence="2" id="KW-1185">Reference proteome</keyword>
<proteinExistence type="predicted"/>
<dbReference type="Proteomes" id="UP000199475">
    <property type="component" value="Unassembled WGS sequence"/>
</dbReference>
<gene>
    <name evidence="1" type="ORF">SAMN04488242_0742</name>
</gene>
<evidence type="ECO:0008006" key="3">
    <source>
        <dbReference type="Google" id="ProtNLM"/>
    </source>
</evidence>
<dbReference type="InterPro" id="IPR036689">
    <property type="entry name" value="ESAT-6-like_sf"/>
</dbReference>
<sequence length="99" mass="10007">MDYAVDYAALARAGEKANGLASDVAATLRGMRLDGIAAAVPGGLSAGAAEHVDGKWVAASVELVDALRRHAEALTATADSYRSAEERAAAAADAFFGSL</sequence>
<dbReference type="Gene3D" id="1.10.287.1060">
    <property type="entry name" value="ESAT-6-like"/>
    <property type="match status" value="1"/>
</dbReference>
<reference evidence="1 2" key="1">
    <citation type="submission" date="2016-10" db="EMBL/GenBank/DDBJ databases">
        <authorList>
            <person name="de Groot N.N."/>
        </authorList>
    </citation>
    <scope>NUCLEOTIDE SEQUENCE [LARGE SCALE GENOMIC DNA]</scope>
    <source>
        <strain evidence="1 2">CGMCC 1.9159</strain>
    </source>
</reference>
<protein>
    <recommendedName>
        <fullName evidence="3">Excreted virulence factor EspC, type VII ESX diderm</fullName>
    </recommendedName>
</protein>
<evidence type="ECO:0000313" key="2">
    <source>
        <dbReference type="Proteomes" id="UP000199475"/>
    </source>
</evidence>
<evidence type="ECO:0000313" key="1">
    <source>
        <dbReference type="EMBL" id="SDL20541.1"/>
    </source>
</evidence>
<dbReference type="STRING" id="686624.SAMN04488242_0742"/>
<name>A0A1G9I5N5_9ACTN</name>